<reference evidence="1 2" key="1">
    <citation type="submission" date="2024-10" db="EMBL/GenBank/DDBJ databases">
        <title>The Natural Products Discovery Center: Release of the First 8490 Sequenced Strains for Exploring Actinobacteria Biosynthetic Diversity.</title>
        <authorList>
            <person name="Kalkreuter E."/>
            <person name="Kautsar S.A."/>
            <person name="Yang D."/>
            <person name="Bader C.D."/>
            <person name="Teijaro C.N."/>
            <person name="Fluegel L."/>
            <person name="Davis C.M."/>
            <person name="Simpson J.R."/>
            <person name="Lauterbach L."/>
            <person name="Steele A.D."/>
            <person name="Gui C."/>
            <person name="Meng S."/>
            <person name="Li G."/>
            <person name="Viehrig K."/>
            <person name="Ye F."/>
            <person name="Su P."/>
            <person name="Kiefer A.F."/>
            <person name="Nichols A."/>
            <person name="Cepeda A.J."/>
            <person name="Yan W."/>
            <person name="Fan B."/>
            <person name="Jiang Y."/>
            <person name="Adhikari A."/>
            <person name="Zheng C.-J."/>
            <person name="Schuster L."/>
            <person name="Cowan T.M."/>
            <person name="Smanski M.J."/>
            <person name="Chevrette M.G."/>
            <person name="De Carvalho L.P.S."/>
            <person name="Shen B."/>
        </authorList>
    </citation>
    <scope>NUCLEOTIDE SEQUENCE [LARGE SCALE GENOMIC DNA]</scope>
    <source>
        <strain evidence="1 2">NPDC050545</strain>
    </source>
</reference>
<accession>A0ABW7YPI8</accession>
<name>A0ABW7YPI8_9ACTN</name>
<proteinExistence type="predicted"/>
<evidence type="ECO:0000313" key="1">
    <source>
        <dbReference type="EMBL" id="MFI6497827.1"/>
    </source>
</evidence>
<sequence>MSNRSEHKIVGGMQLLHDEPSYGYAPGWNLGDQLARQRRWDLGVIDDPAEAWKADYTGEAVNAFLGRLAAPRPQVTQLTIRGIGSLDCAQLVQRFPQVTELYLHGRRGTLIDAAALNRLASLQTIRIVDLFGMTPSTRARRSRTSSTRSGSIGRSLVKVIPAERKLQTASPTVHPSSCG</sequence>
<comment type="caution">
    <text evidence="1">The sequence shown here is derived from an EMBL/GenBank/DDBJ whole genome shotgun (WGS) entry which is preliminary data.</text>
</comment>
<evidence type="ECO:0008006" key="3">
    <source>
        <dbReference type="Google" id="ProtNLM"/>
    </source>
</evidence>
<dbReference type="Proteomes" id="UP001612741">
    <property type="component" value="Unassembled WGS sequence"/>
</dbReference>
<protein>
    <recommendedName>
        <fullName evidence="3">Leucine-rich repeat domain-containing protein</fullName>
    </recommendedName>
</protein>
<organism evidence="1 2">
    <name type="scientific">Nonomuraea typhae</name>
    <dbReference type="NCBI Taxonomy" id="2603600"/>
    <lineage>
        <taxon>Bacteria</taxon>
        <taxon>Bacillati</taxon>
        <taxon>Actinomycetota</taxon>
        <taxon>Actinomycetes</taxon>
        <taxon>Streptosporangiales</taxon>
        <taxon>Streptosporangiaceae</taxon>
        <taxon>Nonomuraea</taxon>
    </lineage>
</organism>
<dbReference type="RefSeq" id="WP_397081006.1">
    <property type="nucleotide sequence ID" value="NZ_JBITGY010000003.1"/>
</dbReference>
<evidence type="ECO:0000313" key="2">
    <source>
        <dbReference type="Proteomes" id="UP001612741"/>
    </source>
</evidence>
<dbReference type="EMBL" id="JBITGY010000003">
    <property type="protein sequence ID" value="MFI6497827.1"/>
    <property type="molecule type" value="Genomic_DNA"/>
</dbReference>
<keyword evidence="2" id="KW-1185">Reference proteome</keyword>
<gene>
    <name evidence="1" type="ORF">ACIBG2_10605</name>
</gene>